<gene>
    <name evidence="3" type="ORF">CHS0354_041118</name>
</gene>
<proteinExistence type="predicted"/>
<protein>
    <submittedName>
        <fullName evidence="3">Uncharacterized protein</fullName>
    </submittedName>
</protein>
<accession>A0AAE0SDM8</accession>
<reference evidence="3" key="3">
    <citation type="submission" date="2023-05" db="EMBL/GenBank/DDBJ databases">
        <authorList>
            <person name="Smith C.H."/>
        </authorList>
    </citation>
    <scope>NUCLEOTIDE SEQUENCE</scope>
    <source>
        <strain evidence="3">CHS0354</strain>
        <tissue evidence="3">Mantle</tissue>
    </source>
</reference>
<dbReference type="Proteomes" id="UP001195483">
    <property type="component" value="Unassembled WGS sequence"/>
</dbReference>
<reference evidence="3" key="1">
    <citation type="journal article" date="2021" name="Genome Biol. Evol.">
        <title>A High-Quality Reference Genome for a Parasitic Bivalve with Doubly Uniparental Inheritance (Bivalvia: Unionida).</title>
        <authorList>
            <person name="Smith C.H."/>
        </authorList>
    </citation>
    <scope>NUCLEOTIDE SEQUENCE</scope>
    <source>
        <strain evidence="3">CHS0354</strain>
    </source>
</reference>
<reference evidence="3" key="2">
    <citation type="journal article" date="2021" name="Genome Biol. Evol.">
        <title>Developing a high-quality reference genome for a parasitic bivalve with doubly uniparental inheritance (Bivalvia: Unionida).</title>
        <authorList>
            <person name="Smith C.H."/>
        </authorList>
    </citation>
    <scope>NUCLEOTIDE SEQUENCE</scope>
    <source>
        <strain evidence="3">CHS0354</strain>
        <tissue evidence="3">Mantle</tissue>
    </source>
</reference>
<feature type="transmembrane region" description="Helical" evidence="2">
    <location>
        <begin position="123"/>
        <end position="141"/>
    </location>
</feature>
<keyword evidence="4" id="KW-1185">Reference proteome</keyword>
<sequence>MRDARPDAEVLERSAHADEYYWSHRNHVPMIKALEALDVTTVESIYWFTNAPALRQAEPGNSHILLILIPLSRLIVYVQRLPVEVTKSMILFAVKLRSSDMVSPTLAPCRYNFSKPCLCRRDTFYFIFLPVIILLFVRVLADILSMEKMKITNDQSNACSKVNTHQGNDRDESDMTEEGRSNNYRSRKEMEQIIYTFSIIFHSRALGIFNIYWWRLDGDLVDT</sequence>
<feature type="region of interest" description="Disordered" evidence="1">
    <location>
        <begin position="160"/>
        <end position="182"/>
    </location>
</feature>
<keyword evidence="2" id="KW-0812">Transmembrane</keyword>
<evidence type="ECO:0000256" key="2">
    <source>
        <dbReference type="SAM" id="Phobius"/>
    </source>
</evidence>
<evidence type="ECO:0000313" key="4">
    <source>
        <dbReference type="Proteomes" id="UP001195483"/>
    </source>
</evidence>
<keyword evidence="2" id="KW-1133">Transmembrane helix</keyword>
<organism evidence="3 4">
    <name type="scientific">Potamilus streckersoni</name>
    <dbReference type="NCBI Taxonomy" id="2493646"/>
    <lineage>
        <taxon>Eukaryota</taxon>
        <taxon>Metazoa</taxon>
        <taxon>Spiralia</taxon>
        <taxon>Lophotrochozoa</taxon>
        <taxon>Mollusca</taxon>
        <taxon>Bivalvia</taxon>
        <taxon>Autobranchia</taxon>
        <taxon>Heteroconchia</taxon>
        <taxon>Palaeoheterodonta</taxon>
        <taxon>Unionida</taxon>
        <taxon>Unionoidea</taxon>
        <taxon>Unionidae</taxon>
        <taxon>Ambleminae</taxon>
        <taxon>Lampsilini</taxon>
        <taxon>Potamilus</taxon>
    </lineage>
</organism>
<keyword evidence="2" id="KW-0472">Membrane</keyword>
<feature type="transmembrane region" description="Helical" evidence="2">
    <location>
        <begin position="193"/>
        <end position="214"/>
    </location>
</feature>
<evidence type="ECO:0000256" key="1">
    <source>
        <dbReference type="SAM" id="MobiDB-lite"/>
    </source>
</evidence>
<evidence type="ECO:0000313" key="3">
    <source>
        <dbReference type="EMBL" id="KAK3590075.1"/>
    </source>
</evidence>
<dbReference type="AlphaFoldDB" id="A0AAE0SDM8"/>
<comment type="caution">
    <text evidence="3">The sequence shown here is derived from an EMBL/GenBank/DDBJ whole genome shotgun (WGS) entry which is preliminary data.</text>
</comment>
<dbReference type="EMBL" id="JAEAOA010002345">
    <property type="protein sequence ID" value="KAK3590075.1"/>
    <property type="molecule type" value="Genomic_DNA"/>
</dbReference>
<name>A0AAE0SDM8_9BIVA</name>